<keyword evidence="1" id="KW-0966">Cell projection</keyword>
<dbReference type="EMBL" id="SXFB01000003">
    <property type="protein sequence ID" value="NFV25853.1"/>
    <property type="molecule type" value="Genomic_DNA"/>
</dbReference>
<evidence type="ECO:0000313" key="2">
    <source>
        <dbReference type="Proteomes" id="UP000486903"/>
    </source>
</evidence>
<comment type="caution">
    <text evidence="1">The sequence shown here is derived from an EMBL/GenBank/DDBJ whole genome shotgun (WGS) entry which is preliminary data.</text>
</comment>
<dbReference type="AlphaFoldDB" id="A0A6B4JM15"/>
<accession>A0A6B4JM15</accession>
<name>A0A6B4JM15_CLOBO</name>
<reference evidence="1 2" key="1">
    <citation type="submission" date="2019-04" db="EMBL/GenBank/DDBJ databases">
        <title>Genome sequencing of Clostridium botulinum Groups I-IV and Clostridium butyricum.</title>
        <authorList>
            <person name="Brunt J."/>
            <person name="Van Vliet A.H.M."/>
            <person name="Stringer S.C."/>
            <person name="Carter A.T."/>
            <person name="Peck M.W."/>
        </authorList>
    </citation>
    <scope>NUCLEOTIDE SEQUENCE [LARGE SCALE GENOMIC DNA]</scope>
    <source>
        <strain evidence="1 2">BL81</strain>
    </source>
</reference>
<gene>
    <name evidence="1" type="ORF">FDG31_06650</name>
</gene>
<protein>
    <submittedName>
        <fullName evidence="1">Flagellar protein FliT</fullName>
    </submittedName>
</protein>
<keyword evidence="1" id="KW-0969">Cilium</keyword>
<dbReference type="Proteomes" id="UP000486903">
    <property type="component" value="Unassembled WGS sequence"/>
</dbReference>
<proteinExistence type="predicted"/>
<keyword evidence="1" id="KW-0282">Flagellum</keyword>
<evidence type="ECO:0000313" key="1">
    <source>
        <dbReference type="EMBL" id="NFV25853.1"/>
    </source>
</evidence>
<dbReference type="RefSeq" id="WP_003370332.1">
    <property type="nucleotide sequence ID" value="NZ_CP010520.1"/>
</dbReference>
<organism evidence="1 2">
    <name type="scientific">Clostridium botulinum</name>
    <dbReference type="NCBI Taxonomy" id="1491"/>
    <lineage>
        <taxon>Bacteria</taxon>
        <taxon>Bacillati</taxon>
        <taxon>Bacillota</taxon>
        <taxon>Clostridia</taxon>
        <taxon>Eubacteriales</taxon>
        <taxon>Clostridiaceae</taxon>
        <taxon>Clostridium</taxon>
    </lineage>
</organism>
<sequence length="108" mass="12602">MNIDIFNEYKEIDLQIIESIKEDREDETLFEKREEAIKNIVSLDLNKTEIKRIYLEQGLYDLDKKLECAIVEKISSVKAEIKEIANKKQANLGYATANRGSNFFSKRV</sequence>